<dbReference type="Proteomes" id="UP000182264">
    <property type="component" value="Chromosome"/>
</dbReference>
<proteinExistence type="inferred from homology"/>
<name>A0A1L3GIR5_SYNAC</name>
<accession>A0A1L3GIR5</accession>
<protein>
    <recommendedName>
        <fullName evidence="4">Photosystem I assembly BtpA</fullName>
    </recommendedName>
</protein>
<evidence type="ECO:0000313" key="2">
    <source>
        <dbReference type="EMBL" id="APG25804.1"/>
    </source>
</evidence>
<comment type="similarity">
    <text evidence="1">Belongs to the BtpA family.</text>
</comment>
<evidence type="ECO:0008006" key="4">
    <source>
        <dbReference type="Google" id="ProtNLM"/>
    </source>
</evidence>
<dbReference type="EMBL" id="CP015518">
    <property type="protein sequence ID" value="APG25804.1"/>
    <property type="molecule type" value="Genomic_DNA"/>
</dbReference>
<dbReference type="PANTHER" id="PTHR21381">
    <property type="entry name" value="ZGC:162297"/>
    <property type="match status" value="1"/>
</dbReference>
<dbReference type="STRING" id="29542.A6070_06890"/>
<dbReference type="AlphaFoldDB" id="A0A1L3GIR5"/>
<dbReference type="SUPFAM" id="SSF51366">
    <property type="entry name" value="Ribulose-phoshate binding barrel"/>
    <property type="match status" value="1"/>
</dbReference>
<dbReference type="InterPro" id="IPR005137">
    <property type="entry name" value="BtpA"/>
</dbReference>
<dbReference type="RefSeq" id="WP_072287647.1">
    <property type="nucleotide sequence ID" value="NZ_CP015455.1"/>
</dbReference>
<organism evidence="2 3">
    <name type="scientific">Syntrophotalea acetylenica</name>
    <name type="common">Pelobacter acetylenicus</name>
    <dbReference type="NCBI Taxonomy" id="29542"/>
    <lineage>
        <taxon>Bacteria</taxon>
        <taxon>Pseudomonadati</taxon>
        <taxon>Thermodesulfobacteriota</taxon>
        <taxon>Desulfuromonadia</taxon>
        <taxon>Desulfuromonadales</taxon>
        <taxon>Syntrophotaleaceae</taxon>
        <taxon>Syntrophotalea</taxon>
    </lineage>
</organism>
<keyword evidence="3" id="KW-1185">Reference proteome</keyword>
<dbReference type="OrthoDB" id="9791357at2"/>
<gene>
    <name evidence="2" type="ORF">A7E75_12875</name>
</gene>
<evidence type="ECO:0000256" key="1">
    <source>
        <dbReference type="ARBA" id="ARBA00006007"/>
    </source>
</evidence>
<dbReference type="InterPro" id="IPR011060">
    <property type="entry name" value="RibuloseP-bd_barrel"/>
</dbReference>
<dbReference type="PIRSF" id="PIRSF005956">
    <property type="entry name" value="BtpA"/>
    <property type="match status" value="1"/>
</dbReference>
<sequence>MVSSFNFRHIFGTEKPIIGMIHLRPLPGAPGYRPEAGMPDIIEAAEADARRLIEGGIDGVQIENQGDRPFLKPAQIGFETVAAVTAVVSHLRQRFQVPMGVNIHLNGVNQALAIAAATGCQWVRAFELANAYIAEAGVIEAAGPQALRYRRFLQAENRIMILGDFHVKHGSHQITADKSLIAQAQDVEAALADGLILTGHQTGSPPRSEDLDVLRKTIKIPMLIGSGLSRQNIQDLLPLADGAIVGSSFKLQGDLRNPVDGSLVESFMKTARIVRGDA</sequence>
<evidence type="ECO:0000313" key="3">
    <source>
        <dbReference type="Proteomes" id="UP000182264"/>
    </source>
</evidence>
<dbReference type="KEGG" id="pace:A6070_06890"/>
<dbReference type="NCBIfam" id="TIGR00259">
    <property type="entry name" value="thylakoid_BtpA"/>
    <property type="match status" value="1"/>
</dbReference>
<dbReference type="PANTHER" id="PTHR21381:SF3">
    <property type="entry name" value="SGC REGION PROTEIN SGCQ-RELATED"/>
    <property type="match status" value="1"/>
</dbReference>
<dbReference type="Pfam" id="PF03437">
    <property type="entry name" value="BtpA"/>
    <property type="match status" value="1"/>
</dbReference>
<reference evidence="2 3" key="1">
    <citation type="journal article" date="2017" name="Genome Announc.">
        <title>Complete Genome Sequences of Two Acetylene-Fermenting Pelobacter acetylenicus Strains.</title>
        <authorList>
            <person name="Sutton J.M."/>
            <person name="Baesman S.M."/>
            <person name="Fierst J.L."/>
            <person name="Poret-Peterson A.T."/>
            <person name="Oremland R.S."/>
            <person name="Dunlap D.S."/>
            <person name="Akob D.M."/>
        </authorList>
    </citation>
    <scope>NUCLEOTIDE SEQUENCE [LARGE SCALE GENOMIC DNA]</scope>
    <source>
        <strain evidence="2 3">DSM 3247</strain>
    </source>
</reference>